<dbReference type="GO" id="GO:1902600">
    <property type="term" value="P:proton transmembrane transport"/>
    <property type="evidence" value="ECO:0007669"/>
    <property type="project" value="UniProtKB-KW"/>
</dbReference>
<reference evidence="22" key="1">
    <citation type="submission" date="2019-03" db="EMBL/GenBank/DDBJ databases">
        <authorList>
            <person name="Cox C."/>
        </authorList>
    </citation>
    <scope>NUCLEOTIDE SEQUENCE</scope>
</reference>
<evidence type="ECO:0000256" key="11">
    <source>
        <dbReference type="ARBA" id="ARBA00022840"/>
    </source>
</evidence>
<dbReference type="AlphaFoldDB" id="A0A6G9IG91"/>
<dbReference type="GO" id="GO:0005524">
    <property type="term" value="F:ATP binding"/>
    <property type="evidence" value="ECO:0007669"/>
    <property type="project" value="UniProtKB-KW"/>
</dbReference>
<sequence>MPQLDQFTYLTQFVWLCVFYMTFYILLYNDGLPKVSRILKLRAYLTSSKENIDLSKISSDKQSVSNGFFNSFDDVLKECFHNSISYLYSSSSSASKWCHEIISNLNISQLGLMNKSYVRSLGEITISQIIKYYALNNISPLTKNRNIVYTTQTNLNINQIFLKKFKKSLLKGSNRVQKKKKN</sequence>
<evidence type="ECO:0000256" key="14">
    <source>
        <dbReference type="ARBA" id="ARBA00023065"/>
    </source>
</evidence>
<evidence type="ECO:0000256" key="17">
    <source>
        <dbReference type="ARBA" id="ARBA00023310"/>
    </source>
</evidence>
<dbReference type="PANTHER" id="PTHR36816:SF1">
    <property type="entry name" value="ATP SYNTHASE PROTEIN YMF19"/>
    <property type="match status" value="1"/>
</dbReference>
<feature type="domain" description="ATP synthase YMF19-like N-terminal" evidence="21">
    <location>
        <begin position="2"/>
        <end position="90"/>
    </location>
</feature>
<keyword evidence="11" id="KW-0067">ATP-binding</keyword>
<dbReference type="EC" id="7.1.2.2" evidence="5"/>
<evidence type="ECO:0000256" key="9">
    <source>
        <dbReference type="ARBA" id="ARBA00022741"/>
    </source>
</evidence>
<keyword evidence="6" id="KW-0813">Transport</keyword>
<comment type="similarity">
    <text evidence="3">Belongs to the ATPase protein YMF19 family.</text>
</comment>
<geneLocation type="mitochondrion" evidence="22"/>
<keyword evidence="12" id="KW-1278">Translocase</keyword>
<evidence type="ECO:0000256" key="18">
    <source>
        <dbReference type="ARBA" id="ARBA00030649"/>
    </source>
</evidence>
<keyword evidence="8 20" id="KW-0812">Transmembrane</keyword>
<organism evidence="22">
    <name type="scientific">Roya anglica</name>
    <dbReference type="NCBI Taxonomy" id="43943"/>
    <lineage>
        <taxon>Eukaryota</taxon>
        <taxon>Viridiplantae</taxon>
        <taxon>Streptophyta</taxon>
        <taxon>Zygnematophyceae</taxon>
        <taxon>Zygnematophycidae</taxon>
        <taxon>Zygnematales</taxon>
        <taxon>Mesotaeniaceae</taxon>
        <taxon>Roya</taxon>
    </lineage>
</organism>
<evidence type="ECO:0000256" key="5">
    <source>
        <dbReference type="ARBA" id="ARBA00012473"/>
    </source>
</evidence>
<gene>
    <name evidence="22" type="primary">atp8</name>
</gene>
<dbReference type="RefSeq" id="YP_009755739.1">
    <property type="nucleotide sequence ID" value="NC_046950.1"/>
</dbReference>
<keyword evidence="10" id="KW-0375">Hydrogen ion transport</keyword>
<evidence type="ECO:0000256" key="2">
    <source>
        <dbReference type="ARBA" id="ARBA00004304"/>
    </source>
</evidence>
<comment type="subunit">
    <text evidence="4">F-type ATPases have 2 components, CF(1) - the catalytic core - and CF(0) - the membrane proton channel. CF(1) has five subunits: alpha(3), beta(3), gamma(1), delta(1), epsilon(1). CF(0) has three main subunits: a, b and c.</text>
</comment>
<evidence type="ECO:0000256" key="19">
    <source>
        <dbReference type="ARBA" id="ARBA00048383"/>
    </source>
</evidence>
<dbReference type="GeneID" id="54116013"/>
<accession>A0A6G9IG91</accession>
<name>A0A6G9IG91_9VIRI</name>
<protein>
    <recommendedName>
        <fullName evidence="5">H(+)-transporting two-sector ATPase</fullName>
        <ecNumber evidence="5">7.1.2.2</ecNumber>
    </recommendedName>
    <alternativeName>
        <fullName evidence="18">Mitochondrial protein YMF19</fullName>
    </alternativeName>
</protein>
<evidence type="ECO:0000256" key="1">
    <source>
        <dbReference type="ARBA" id="ARBA00003096"/>
    </source>
</evidence>
<keyword evidence="15 22" id="KW-0496">Mitochondrion</keyword>
<evidence type="ECO:0000256" key="3">
    <source>
        <dbReference type="ARBA" id="ARBA00010946"/>
    </source>
</evidence>
<dbReference type="PANTHER" id="PTHR36816">
    <property type="entry name" value="ATP SYNTHASE PROTEIN YMF19"/>
    <property type="match status" value="1"/>
</dbReference>
<keyword evidence="13 20" id="KW-1133">Transmembrane helix</keyword>
<dbReference type="EMBL" id="MK720948">
    <property type="protein sequence ID" value="QIQ22978.1"/>
    <property type="molecule type" value="Genomic_DNA"/>
</dbReference>
<dbReference type="InterPro" id="IPR044975">
    <property type="entry name" value="YMF19-like"/>
</dbReference>
<evidence type="ECO:0000256" key="4">
    <source>
        <dbReference type="ARBA" id="ARBA00011648"/>
    </source>
</evidence>
<keyword evidence="16 20" id="KW-0472">Membrane</keyword>
<evidence type="ECO:0000256" key="8">
    <source>
        <dbReference type="ARBA" id="ARBA00022692"/>
    </source>
</evidence>
<dbReference type="GO" id="GO:0045259">
    <property type="term" value="C:proton-transporting ATP synthase complex"/>
    <property type="evidence" value="ECO:0007669"/>
    <property type="project" value="UniProtKB-KW"/>
</dbReference>
<evidence type="ECO:0000256" key="10">
    <source>
        <dbReference type="ARBA" id="ARBA00022781"/>
    </source>
</evidence>
<evidence type="ECO:0000259" key="21">
    <source>
        <dbReference type="Pfam" id="PF02326"/>
    </source>
</evidence>
<dbReference type="Pfam" id="PF02326">
    <property type="entry name" value="YMF19"/>
    <property type="match status" value="1"/>
</dbReference>
<evidence type="ECO:0000256" key="20">
    <source>
        <dbReference type="SAM" id="Phobius"/>
    </source>
</evidence>
<evidence type="ECO:0000256" key="16">
    <source>
        <dbReference type="ARBA" id="ARBA00023136"/>
    </source>
</evidence>
<dbReference type="GO" id="GO:0006754">
    <property type="term" value="P:ATP biosynthetic process"/>
    <property type="evidence" value="ECO:0007669"/>
    <property type="project" value="UniProtKB-KW"/>
</dbReference>
<keyword evidence="17" id="KW-0066">ATP synthesis</keyword>
<dbReference type="GO" id="GO:0031966">
    <property type="term" value="C:mitochondrial membrane"/>
    <property type="evidence" value="ECO:0007669"/>
    <property type="project" value="UniProtKB-SubCell"/>
</dbReference>
<evidence type="ECO:0000256" key="7">
    <source>
        <dbReference type="ARBA" id="ARBA00022547"/>
    </source>
</evidence>
<keyword evidence="14" id="KW-0406">Ion transport</keyword>
<evidence type="ECO:0000256" key="12">
    <source>
        <dbReference type="ARBA" id="ARBA00022967"/>
    </source>
</evidence>
<dbReference type="InterPro" id="IPR003319">
    <property type="entry name" value="YMF19-like_N"/>
</dbReference>
<comment type="catalytic activity">
    <reaction evidence="19">
        <text>ATP + H2O + 4 H(+)(in) = ADP + phosphate + 5 H(+)(out)</text>
        <dbReference type="Rhea" id="RHEA:57720"/>
        <dbReference type="ChEBI" id="CHEBI:15377"/>
        <dbReference type="ChEBI" id="CHEBI:15378"/>
        <dbReference type="ChEBI" id="CHEBI:30616"/>
        <dbReference type="ChEBI" id="CHEBI:43474"/>
        <dbReference type="ChEBI" id="CHEBI:456216"/>
        <dbReference type="EC" id="7.1.2.2"/>
    </reaction>
</comment>
<evidence type="ECO:0000313" key="22">
    <source>
        <dbReference type="EMBL" id="QIQ22978.1"/>
    </source>
</evidence>
<proteinExistence type="inferred from homology"/>
<evidence type="ECO:0000256" key="6">
    <source>
        <dbReference type="ARBA" id="ARBA00022448"/>
    </source>
</evidence>
<comment type="subcellular location">
    <subcellularLocation>
        <location evidence="2">Mitochondrion membrane</location>
        <topology evidence="2">Single-pass membrane protein</topology>
    </subcellularLocation>
</comment>
<feature type="transmembrane region" description="Helical" evidence="20">
    <location>
        <begin position="6"/>
        <end position="27"/>
    </location>
</feature>
<keyword evidence="7" id="KW-0138">CF(0)</keyword>
<keyword evidence="9" id="KW-0547">Nucleotide-binding</keyword>
<comment type="function">
    <text evidence="1">This is one of the chains of the nonenzymatic component (CF(0) subunit) of the mitochondrial ATPase complex.</text>
</comment>
<evidence type="ECO:0000256" key="15">
    <source>
        <dbReference type="ARBA" id="ARBA00023128"/>
    </source>
</evidence>
<evidence type="ECO:0000256" key="13">
    <source>
        <dbReference type="ARBA" id="ARBA00022989"/>
    </source>
</evidence>